<protein>
    <submittedName>
        <fullName evidence="2">Uncharacterized protein</fullName>
    </submittedName>
</protein>
<comment type="caution">
    <text evidence="2">The sequence shown here is derived from an EMBL/GenBank/DDBJ whole genome shotgun (WGS) entry which is preliminary data.</text>
</comment>
<organism evidence="2 3">
    <name type="scientific">Dendrobium chrysotoxum</name>
    <name type="common">Orchid</name>
    <dbReference type="NCBI Taxonomy" id="161865"/>
    <lineage>
        <taxon>Eukaryota</taxon>
        <taxon>Viridiplantae</taxon>
        <taxon>Streptophyta</taxon>
        <taxon>Embryophyta</taxon>
        <taxon>Tracheophyta</taxon>
        <taxon>Spermatophyta</taxon>
        <taxon>Magnoliopsida</taxon>
        <taxon>Liliopsida</taxon>
        <taxon>Asparagales</taxon>
        <taxon>Orchidaceae</taxon>
        <taxon>Epidendroideae</taxon>
        <taxon>Malaxideae</taxon>
        <taxon>Dendrobiinae</taxon>
        <taxon>Dendrobium</taxon>
    </lineage>
</organism>
<feature type="region of interest" description="Disordered" evidence="1">
    <location>
        <begin position="1"/>
        <end position="35"/>
    </location>
</feature>
<name>A0AAV7HQN1_DENCH</name>
<dbReference type="EMBL" id="JAGFBR010000001">
    <property type="protein sequence ID" value="KAH0470514.1"/>
    <property type="molecule type" value="Genomic_DNA"/>
</dbReference>
<evidence type="ECO:0000256" key="1">
    <source>
        <dbReference type="SAM" id="MobiDB-lite"/>
    </source>
</evidence>
<accession>A0AAV7HQN1</accession>
<evidence type="ECO:0000313" key="2">
    <source>
        <dbReference type="EMBL" id="KAH0470514.1"/>
    </source>
</evidence>
<keyword evidence="3" id="KW-1185">Reference proteome</keyword>
<reference evidence="2 3" key="1">
    <citation type="journal article" date="2021" name="Hortic Res">
        <title>Chromosome-scale assembly of the Dendrobium chrysotoxum genome enhances the understanding of orchid evolution.</title>
        <authorList>
            <person name="Zhang Y."/>
            <person name="Zhang G.Q."/>
            <person name="Zhang D."/>
            <person name="Liu X.D."/>
            <person name="Xu X.Y."/>
            <person name="Sun W.H."/>
            <person name="Yu X."/>
            <person name="Zhu X."/>
            <person name="Wang Z.W."/>
            <person name="Zhao X."/>
            <person name="Zhong W.Y."/>
            <person name="Chen H."/>
            <person name="Yin W.L."/>
            <person name="Huang T."/>
            <person name="Niu S.C."/>
            <person name="Liu Z.J."/>
        </authorList>
    </citation>
    <scope>NUCLEOTIDE SEQUENCE [LARGE SCALE GENOMIC DNA]</scope>
    <source>
        <strain evidence="2">Lindl</strain>
    </source>
</reference>
<dbReference type="Proteomes" id="UP000775213">
    <property type="component" value="Unassembled WGS sequence"/>
</dbReference>
<evidence type="ECO:0000313" key="3">
    <source>
        <dbReference type="Proteomes" id="UP000775213"/>
    </source>
</evidence>
<sequence length="90" mass="10156">MALMKKLKKAKRKLKDSSKCRNTSSAPKPPKSQQVDSNWWYSFWHKNSDSGGDPPPKEEFLGYVWAASCASSRFVSVTASPPPCRRHKNS</sequence>
<proteinExistence type="predicted"/>
<feature type="compositionally biased region" description="Polar residues" evidence="1">
    <location>
        <begin position="20"/>
        <end position="35"/>
    </location>
</feature>
<gene>
    <name evidence="2" type="ORF">IEQ34_000237</name>
</gene>
<feature type="compositionally biased region" description="Basic residues" evidence="1">
    <location>
        <begin position="1"/>
        <end position="14"/>
    </location>
</feature>
<dbReference type="AlphaFoldDB" id="A0AAV7HQN1"/>